<dbReference type="SUPFAM" id="SSF56784">
    <property type="entry name" value="HAD-like"/>
    <property type="match status" value="1"/>
</dbReference>
<dbReference type="CDD" id="cd07516">
    <property type="entry name" value="HAD_Pase"/>
    <property type="match status" value="1"/>
</dbReference>
<dbReference type="GO" id="GO:0005829">
    <property type="term" value="C:cytosol"/>
    <property type="evidence" value="ECO:0007669"/>
    <property type="project" value="TreeGrafter"/>
</dbReference>
<dbReference type="InterPro" id="IPR036412">
    <property type="entry name" value="HAD-like_sf"/>
</dbReference>
<dbReference type="SFLD" id="SFLDG01144">
    <property type="entry name" value="C2.B.4:_PGP_Like"/>
    <property type="match status" value="1"/>
</dbReference>
<dbReference type="Pfam" id="PF08282">
    <property type="entry name" value="Hydrolase_3"/>
    <property type="match status" value="1"/>
</dbReference>
<dbReference type="Proteomes" id="UP000051999">
    <property type="component" value="Unassembled WGS sequence"/>
</dbReference>
<dbReference type="eggNOG" id="COG0561">
    <property type="taxonomic scope" value="Bacteria"/>
</dbReference>
<dbReference type="STRING" id="1114972.FD35_GL002451"/>
<name>A0A0R1RDP5_9LACO</name>
<protein>
    <submittedName>
        <fullName evidence="1">HAD superfamily hydrolase</fullName>
    </submittedName>
</protein>
<dbReference type="PATRIC" id="fig|1114972.6.peg.2515"/>
<dbReference type="EMBL" id="AZFF01000007">
    <property type="protein sequence ID" value="KRL54999.1"/>
    <property type="molecule type" value="Genomic_DNA"/>
</dbReference>
<dbReference type="PANTHER" id="PTHR10000:SF8">
    <property type="entry name" value="HAD SUPERFAMILY HYDROLASE-LIKE, TYPE 3"/>
    <property type="match status" value="1"/>
</dbReference>
<dbReference type="SFLD" id="SFLDG01140">
    <property type="entry name" value="C2.B:_Phosphomannomutase_and_P"/>
    <property type="match status" value="1"/>
</dbReference>
<dbReference type="AlphaFoldDB" id="A0A0R1RDP5"/>
<dbReference type="Gene3D" id="3.40.50.1000">
    <property type="entry name" value="HAD superfamily/HAD-like"/>
    <property type="match status" value="1"/>
</dbReference>
<dbReference type="SFLD" id="SFLDS00003">
    <property type="entry name" value="Haloacid_Dehalogenase"/>
    <property type="match status" value="1"/>
</dbReference>
<proteinExistence type="predicted"/>
<dbReference type="InterPro" id="IPR000150">
    <property type="entry name" value="Cof"/>
</dbReference>
<evidence type="ECO:0000313" key="1">
    <source>
        <dbReference type="EMBL" id="KRL54999.1"/>
    </source>
</evidence>
<dbReference type="NCBIfam" id="TIGR00099">
    <property type="entry name" value="Cof-subfamily"/>
    <property type="match status" value="1"/>
</dbReference>
<dbReference type="NCBIfam" id="TIGR01484">
    <property type="entry name" value="HAD-SF-IIB"/>
    <property type="match status" value="1"/>
</dbReference>
<reference evidence="1 2" key="1">
    <citation type="journal article" date="2015" name="Genome Announc.">
        <title>Expanding the biotechnology potential of lactobacilli through comparative genomics of 213 strains and associated genera.</title>
        <authorList>
            <person name="Sun Z."/>
            <person name="Harris H.M."/>
            <person name="McCann A."/>
            <person name="Guo C."/>
            <person name="Argimon S."/>
            <person name="Zhang W."/>
            <person name="Yang X."/>
            <person name="Jeffery I.B."/>
            <person name="Cooney J.C."/>
            <person name="Kagawa T.F."/>
            <person name="Liu W."/>
            <person name="Song Y."/>
            <person name="Salvetti E."/>
            <person name="Wrobel A."/>
            <person name="Rasinkangas P."/>
            <person name="Parkhill J."/>
            <person name="Rea M.C."/>
            <person name="O'Sullivan O."/>
            <person name="Ritari J."/>
            <person name="Douillard F.P."/>
            <person name="Paul Ross R."/>
            <person name="Yang R."/>
            <person name="Briner A.E."/>
            <person name="Felis G.E."/>
            <person name="de Vos W.M."/>
            <person name="Barrangou R."/>
            <person name="Klaenhammer T.R."/>
            <person name="Caufield P.W."/>
            <person name="Cui Y."/>
            <person name="Zhang H."/>
            <person name="O'Toole P.W."/>
        </authorList>
    </citation>
    <scope>NUCLEOTIDE SEQUENCE [LARGE SCALE GENOMIC DNA]</scope>
    <source>
        <strain evidence="1 2">DSM 15814</strain>
    </source>
</reference>
<keyword evidence="2" id="KW-1185">Reference proteome</keyword>
<sequence>MTNLFTLKENPMTIKMIAIDIDGTLLNEKSSLNPATIKAVQAARDAGIKVVLCTGRPLTGVQDYLGQLGLSGDDQYVITFNGALAQTISGKILVRHTLNYDQYRQLQTLSETLETHFHVETESHIYTANKNISPYTIGEAFLVKMPIRYRAVEEMPTDITLSKAMFIDDPKIISSAVEKLPDDVKQDFYFVRSEPYFLEAMNKAASKGNAITGLASDLGFSMDEVMALGDQGNDLSMIKAAGWGVAMGNAIDEVKEAAQAVTLTNKEDGVAAAINKYALN</sequence>
<dbReference type="InterPro" id="IPR006379">
    <property type="entry name" value="HAD-SF_hydro_IIB"/>
</dbReference>
<dbReference type="Gene3D" id="3.30.1240.10">
    <property type="match status" value="1"/>
</dbReference>
<organism evidence="1 2">
    <name type="scientific">Furfurilactobacillus rossiae DSM 15814</name>
    <dbReference type="NCBI Taxonomy" id="1114972"/>
    <lineage>
        <taxon>Bacteria</taxon>
        <taxon>Bacillati</taxon>
        <taxon>Bacillota</taxon>
        <taxon>Bacilli</taxon>
        <taxon>Lactobacillales</taxon>
        <taxon>Lactobacillaceae</taxon>
        <taxon>Furfurilactobacillus</taxon>
    </lineage>
</organism>
<dbReference type="PANTHER" id="PTHR10000">
    <property type="entry name" value="PHOSPHOSERINE PHOSPHATASE"/>
    <property type="match status" value="1"/>
</dbReference>
<dbReference type="InterPro" id="IPR023214">
    <property type="entry name" value="HAD_sf"/>
</dbReference>
<keyword evidence="1" id="KW-0378">Hydrolase</keyword>
<dbReference type="GO" id="GO:0016791">
    <property type="term" value="F:phosphatase activity"/>
    <property type="evidence" value="ECO:0007669"/>
    <property type="project" value="TreeGrafter"/>
</dbReference>
<accession>A0A0R1RDP5</accession>
<dbReference type="NCBIfam" id="NF007806">
    <property type="entry name" value="PRK10513.1"/>
    <property type="match status" value="1"/>
</dbReference>
<evidence type="ECO:0000313" key="2">
    <source>
        <dbReference type="Proteomes" id="UP000051999"/>
    </source>
</evidence>
<gene>
    <name evidence="1" type="ORF">FD35_GL002451</name>
</gene>
<dbReference type="PROSITE" id="PS01229">
    <property type="entry name" value="COF_2"/>
    <property type="match status" value="1"/>
</dbReference>
<dbReference type="GO" id="GO:0000287">
    <property type="term" value="F:magnesium ion binding"/>
    <property type="evidence" value="ECO:0007669"/>
    <property type="project" value="TreeGrafter"/>
</dbReference>
<comment type="caution">
    <text evidence="1">The sequence shown here is derived from an EMBL/GenBank/DDBJ whole genome shotgun (WGS) entry which is preliminary data.</text>
</comment>